<protein>
    <recommendedName>
        <fullName evidence="7">Endonuclease/exonuclease/phosphatase domain-containing protein</fullName>
    </recommendedName>
</protein>
<dbReference type="GO" id="GO:0008311">
    <property type="term" value="F:double-stranded DNA 3'-5' DNA exonuclease activity"/>
    <property type="evidence" value="ECO:0007669"/>
    <property type="project" value="TreeGrafter"/>
</dbReference>
<dbReference type="GO" id="GO:0008081">
    <property type="term" value="F:phosphoric diester hydrolase activity"/>
    <property type="evidence" value="ECO:0007669"/>
    <property type="project" value="TreeGrafter"/>
</dbReference>
<dbReference type="Proteomes" id="UP000265140">
    <property type="component" value="Chromosome 8"/>
</dbReference>
<proteinExistence type="predicted"/>
<reference evidence="5" key="3">
    <citation type="submission" date="2025-09" db="UniProtKB">
        <authorList>
            <consortium name="Ensembl"/>
        </authorList>
    </citation>
    <scope>IDENTIFICATION</scope>
</reference>
<keyword evidence="3" id="KW-0378">Hydrolase</keyword>
<reference evidence="5 6" key="1">
    <citation type="submission" date="2020-02" db="EMBL/GenBank/DDBJ databases">
        <title>Esox lucius (northern pike) genome, fEsoLuc1, primary haplotype.</title>
        <authorList>
            <person name="Myers G."/>
            <person name="Karagic N."/>
            <person name="Meyer A."/>
            <person name="Pippel M."/>
            <person name="Reichard M."/>
            <person name="Winkler S."/>
            <person name="Tracey A."/>
            <person name="Sims Y."/>
            <person name="Howe K."/>
            <person name="Rhie A."/>
            <person name="Formenti G."/>
            <person name="Durbin R."/>
            <person name="Fedrigo O."/>
            <person name="Jarvis E.D."/>
        </authorList>
    </citation>
    <scope>NUCLEOTIDE SEQUENCE [LARGE SCALE GENOMIC DNA]</scope>
</reference>
<keyword evidence="2" id="KW-0479">Metal-binding</keyword>
<dbReference type="GeneTree" id="ENSGT01140000282669"/>
<evidence type="ECO:0000256" key="4">
    <source>
        <dbReference type="ARBA" id="ARBA00022842"/>
    </source>
</evidence>
<keyword evidence="4" id="KW-0460">Magnesium</keyword>
<organism evidence="5 6">
    <name type="scientific">Esox lucius</name>
    <name type="common">Northern pike</name>
    <dbReference type="NCBI Taxonomy" id="8010"/>
    <lineage>
        <taxon>Eukaryota</taxon>
        <taxon>Metazoa</taxon>
        <taxon>Chordata</taxon>
        <taxon>Craniata</taxon>
        <taxon>Vertebrata</taxon>
        <taxon>Euteleostomi</taxon>
        <taxon>Actinopterygii</taxon>
        <taxon>Neopterygii</taxon>
        <taxon>Teleostei</taxon>
        <taxon>Protacanthopterygii</taxon>
        <taxon>Esociformes</taxon>
        <taxon>Esocidae</taxon>
        <taxon>Esox</taxon>
    </lineage>
</organism>
<dbReference type="GO" id="GO:0005634">
    <property type="term" value="C:nucleus"/>
    <property type="evidence" value="ECO:0007669"/>
    <property type="project" value="TreeGrafter"/>
</dbReference>
<comment type="cofactor">
    <cofactor evidence="1">
        <name>Mg(2+)</name>
        <dbReference type="ChEBI" id="CHEBI:18420"/>
    </cofactor>
</comment>
<evidence type="ECO:0008006" key="7">
    <source>
        <dbReference type="Google" id="ProtNLM"/>
    </source>
</evidence>
<accession>A0AAY5KPR7</accession>
<dbReference type="InterPro" id="IPR004808">
    <property type="entry name" value="AP_endonuc_1"/>
</dbReference>
<dbReference type="Gene3D" id="3.60.10.10">
    <property type="entry name" value="Endonuclease/exonuclease/phosphatase"/>
    <property type="match status" value="1"/>
</dbReference>
<evidence type="ECO:0000256" key="3">
    <source>
        <dbReference type="ARBA" id="ARBA00022801"/>
    </source>
</evidence>
<dbReference type="GO" id="GO:0046872">
    <property type="term" value="F:metal ion binding"/>
    <property type="evidence" value="ECO:0007669"/>
    <property type="project" value="UniProtKB-KW"/>
</dbReference>
<reference evidence="5" key="2">
    <citation type="submission" date="2025-08" db="UniProtKB">
        <authorList>
            <consortium name="Ensembl"/>
        </authorList>
    </citation>
    <scope>IDENTIFICATION</scope>
</reference>
<dbReference type="GO" id="GO:0003906">
    <property type="term" value="F:DNA-(apurinic or apyrimidinic site) endonuclease activity"/>
    <property type="evidence" value="ECO:0007669"/>
    <property type="project" value="TreeGrafter"/>
</dbReference>
<evidence type="ECO:0000313" key="6">
    <source>
        <dbReference type="Proteomes" id="UP000265140"/>
    </source>
</evidence>
<evidence type="ECO:0000313" key="5">
    <source>
        <dbReference type="Ensembl" id="ENSELUP00000088462.1"/>
    </source>
</evidence>
<dbReference type="Ensembl" id="ENSELUT00000100964.1">
    <property type="protein sequence ID" value="ENSELUP00000088462.1"/>
    <property type="gene ID" value="ENSELUG00000035214.1"/>
</dbReference>
<keyword evidence="6" id="KW-1185">Reference proteome</keyword>
<evidence type="ECO:0000256" key="2">
    <source>
        <dbReference type="ARBA" id="ARBA00022723"/>
    </source>
</evidence>
<dbReference type="PANTHER" id="PTHR22748:SF26">
    <property type="entry name" value="ENDONUCLEASE_EXONUCLEASE_PHOSPHATASE DOMAIN-CONTAINING PROTEIN"/>
    <property type="match status" value="1"/>
</dbReference>
<dbReference type="InterPro" id="IPR036691">
    <property type="entry name" value="Endo/exonu/phosph_ase_sf"/>
</dbReference>
<dbReference type="GO" id="GO:0006284">
    <property type="term" value="P:base-excision repair"/>
    <property type="evidence" value="ECO:0007669"/>
    <property type="project" value="TreeGrafter"/>
</dbReference>
<dbReference type="AlphaFoldDB" id="A0AAY5KPR7"/>
<evidence type="ECO:0000256" key="1">
    <source>
        <dbReference type="ARBA" id="ARBA00001946"/>
    </source>
</evidence>
<sequence>MDNSINMMSWNVQGLNSLVKHTKCLEFLKRKEISIALIQETHLKTTDIHRIQNRFYKCVAHSSATNRTKGVAILFSRKLGVKVGKSCCYDIGRLTYICVTIDNTKLCLESKYGPNIHDPNFLSTIFNTLLDIPGHQLIVGGHFNQVCDTNFDKSMNTSSSHSFLNKTIQLFRP</sequence>
<dbReference type="SUPFAM" id="SSF56219">
    <property type="entry name" value="DNase I-like"/>
    <property type="match status" value="1"/>
</dbReference>
<name>A0AAY5KPR7_ESOLU</name>
<dbReference type="PANTHER" id="PTHR22748">
    <property type="entry name" value="AP ENDONUCLEASE"/>
    <property type="match status" value="1"/>
</dbReference>